<sequence>MVDKVIEKIFISEWFSPVLIVLIWLFADRLTARVLSRVLESTLNKFVFKNTDLTPIELATRQKRVNTLRKLAIDVLRVILFAVALLMFLDSLGINIMPALTGLGLAGLAISLAAQNLLRDFLNGFIAILEDHFAVGDVVTIAGRSGVVEKFTLRATYLKDLDGNHIIVPNGMIGEVINATKHWSQAQIKVGVSYHADIKKALAVMREVAESLAKDFPEKILELTDVQGILEFEDSAIILRALIKTAPGEQWFVGREYRLRLKEAFDREGINIPFPQMDVWVKETPFSKDQKINA</sequence>
<evidence type="ECO:0000259" key="8">
    <source>
        <dbReference type="Pfam" id="PF00924"/>
    </source>
</evidence>
<dbReference type="InterPro" id="IPR023408">
    <property type="entry name" value="MscS_beta-dom_sf"/>
</dbReference>
<dbReference type="Pfam" id="PF21088">
    <property type="entry name" value="MS_channel_1st"/>
    <property type="match status" value="1"/>
</dbReference>
<feature type="transmembrane region" description="Helical" evidence="7">
    <location>
        <begin position="71"/>
        <end position="89"/>
    </location>
</feature>
<comment type="similarity">
    <text evidence="2">Belongs to the MscS (TC 1.A.23) family.</text>
</comment>
<evidence type="ECO:0000256" key="3">
    <source>
        <dbReference type="ARBA" id="ARBA00022475"/>
    </source>
</evidence>
<accession>G7V6K2</accession>
<dbReference type="Gene3D" id="3.30.70.100">
    <property type="match status" value="1"/>
</dbReference>
<keyword evidence="3" id="KW-1003">Cell membrane</keyword>
<dbReference type="KEGG" id="tli:Tlie_1387"/>
<keyword evidence="6 7" id="KW-0472">Membrane</keyword>
<dbReference type="SUPFAM" id="SSF82861">
    <property type="entry name" value="Mechanosensitive channel protein MscS (YggB), transmembrane region"/>
    <property type="match status" value="1"/>
</dbReference>
<dbReference type="AlphaFoldDB" id="G7V6K2"/>
<dbReference type="GO" id="GO:0005886">
    <property type="term" value="C:plasma membrane"/>
    <property type="evidence" value="ECO:0007669"/>
    <property type="project" value="UniProtKB-SubCell"/>
</dbReference>
<dbReference type="InterPro" id="IPR049278">
    <property type="entry name" value="MS_channel_C"/>
</dbReference>
<reference evidence="12" key="1">
    <citation type="submission" date="2011-10" db="EMBL/GenBank/DDBJ databases">
        <title>The complete genome of chromosome of Thermovirga lienii DSM 17291.</title>
        <authorList>
            <consortium name="US DOE Joint Genome Institute (JGI-PGF)"/>
            <person name="Lucas S."/>
            <person name="Copeland A."/>
            <person name="Lapidus A."/>
            <person name="Glavina del Rio T."/>
            <person name="Dalin E."/>
            <person name="Tice H."/>
            <person name="Bruce D."/>
            <person name="Goodwin L."/>
            <person name="Pitluck S."/>
            <person name="Peters L."/>
            <person name="Mikhailova N."/>
            <person name="Saunders E."/>
            <person name="Kyrpides N."/>
            <person name="Mavromatis K."/>
            <person name="Ivanova N."/>
            <person name="Last F.I."/>
            <person name="Brettin T."/>
            <person name="Detter J.C."/>
            <person name="Han C."/>
            <person name="Larimer F."/>
            <person name="Land M."/>
            <person name="Hauser L."/>
            <person name="Markowitz V."/>
            <person name="Cheng J.-F."/>
            <person name="Hugenholtz P."/>
            <person name="Woyke T."/>
            <person name="Wu D."/>
            <person name="Spring S."/>
            <person name="Schroeder M."/>
            <person name="Brambilla E.-M."/>
            <person name="Klenk H.-P."/>
            <person name="Eisen J.A."/>
        </authorList>
    </citation>
    <scope>NUCLEOTIDE SEQUENCE [LARGE SCALE GENOMIC DNA]</scope>
    <source>
        <strain evidence="12">ATCC BAA-1197 / DSM 17291 / Cas60314</strain>
    </source>
</reference>
<dbReference type="InterPro" id="IPR011014">
    <property type="entry name" value="MscS_channel_TM-2"/>
</dbReference>
<dbReference type="GO" id="GO:0008381">
    <property type="term" value="F:mechanosensitive monoatomic ion channel activity"/>
    <property type="evidence" value="ECO:0007669"/>
    <property type="project" value="InterPro"/>
</dbReference>
<evidence type="ECO:0000256" key="6">
    <source>
        <dbReference type="ARBA" id="ARBA00023136"/>
    </source>
</evidence>
<gene>
    <name evidence="11" type="ordered locus">Tlie_1387</name>
</gene>
<organism evidence="11 12">
    <name type="scientific">Thermovirga lienii (strain ATCC BAA-1197 / DSM 17291 / Cas60314)</name>
    <dbReference type="NCBI Taxonomy" id="580340"/>
    <lineage>
        <taxon>Bacteria</taxon>
        <taxon>Thermotogati</taxon>
        <taxon>Synergistota</taxon>
        <taxon>Synergistia</taxon>
        <taxon>Synergistales</taxon>
        <taxon>Thermovirgaceae</taxon>
        <taxon>Thermovirga</taxon>
    </lineage>
</organism>
<feature type="domain" description="Mechanosensitive ion channel MscS" evidence="8">
    <location>
        <begin position="116"/>
        <end position="180"/>
    </location>
</feature>
<dbReference type="Pfam" id="PF21082">
    <property type="entry name" value="MS_channel_3rd"/>
    <property type="match status" value="1"/>
</dbReference>
<dbReference type="InterPro" id="IPR045276">
    <property type="entry name" value="YbiO_bact"/>
</dbReference>
<dbReference type="PANTHER" id="PTHR30460">
    <property type="entry name" value="MODERATE CONDUCTANCE MECHANOSENSITIVE CHANNEL YBIO"/>
    <property type="match status" value="1"/>
</dbReference>
<evidence type="ECO:0000259" key="10">
    <source>
        <dbReference type="Pfam" id="PF21088"/>
    </source>
</evidence>
<keyword evidence="12" id="KW-1185">Reference proteome</keyword>
<dbReference type="Pfam" id="PF00924">
    <property type="entry name" value="MS_channel_2nd"/>
    <property type="match status" value="1"/>
</dbReference>
<feature type="domain" description="Mechanosensitive ion channel transmembrane helices 2/3" evidence="10">
    <location>
        <begin position="75"/>
        <end position="115"/>
    </location>
</feature>
<comment type="subcellular location">
    <subcellularLocation>
        <location evidence="1">Cell membrane</location>
        <topology evidence="1">Multi-pass membrane protein</topology>
    </subcellularLocation>
</comment>
<dbReference type="eggNOG" id="COG0668">
    <property type="taxonomic scope" value="Bacteria"/>
</dbReference>
<dbReference type="SUPFAM" id="SSF82689">
    <property type="entry name" value="Mechanosensitive channel protein MscS (YggB), C-terminal domain"/>
    <property type="match status" value="1"/>
</dbReference>
<dbReference type="EMBL" id="CP003096">
    <property type="protein sequence ID" value="AER67115.1"/>
    <property type="molecule type" value="Genomic_DNA"/>
</dbReference>
<evidence type="ECO:0000256" key="2">
    <source>
        <dbReference type="ARBA" id="ARBA00008017"/>
    </source>
</evidence>
<evidence type="ECO:0000256" key="5">
    <source>
        <dbReference type="ARBA" id="ARBA00022989"/>
    </source>
</evidence>
<dbReference type="Gene3D" id="1.10.287.1260">
    <property type="match status" value="1"/>
</dbReference>
<dbReference type="SUPFAM" id="SSF50182">
    <property type="entry name" value="Sm-like ribonucleoproteins"/>
    <property type="match status" value="1"/>
</dbReference>
<evidence type="ECO:0000256" key="4">
    <source>
        <dbReference type="ARBA" id="ARBA00022692"/>
    </source>
</evidence>
<dbReference type="InterPro" id="IPR006685">
    <property type="entry name" value="MscS_channel_2nd"/>
</dbReference>
<feature type="transmembrane region" description="Helical" evidence="7">
    <location>
        <begin position="6"/>
        <end position="27"/>
    </location>
</feature>
<evidence type="ECO:0000256" key="1">
    <source>
        <dbReference type="ARBA" id="ARBA00004651"/>
    </source>
</evidence>
<name>G7V6K2_THELD</name>
<dbReference type="OrthoDB" id="9809206at2"/>
<evidence type="ECO:0000259" key="9">
    <source>
        <dbReference type="Pfam" id="PF21082"/>
    </source>
</evidence>
<evidence type="ECO:0000313" key="11">
    <source>
        <dbReference type="EMBL" id="AER67115.1"/>
    </source>
</evidence>
<evidence type="ECO:0000256" key="7">
    <source>
        <dbReference type="SAM" id="Phobius"/>
    </source>
</evidence>
<protein>
    <submittedName>
        <fullName evidence="11">MscS Mechanosensitive ion channel</fullName>
    </submittedName>
</protein>
<dbReference type="PANTHER" id="PTHR30460:SF0">
    <property type="entry name" value="MODERATE CONDUCTANCE MECHANOSENSITIVE CHANNEL YBIO"/>
    <property type="match status" value="1"/>
</dbReference>
<feature type="domain" description="Mechanosensitive ion channel MscS C-terminal" evidence="9">
    <location>
        <begin position="188"/>
        <end position="272"/>
    </location>
</feature>
<dbReference type="HOGENOM" id="CLU_037945_8_2_0"/>
<keyword evidence="4 7" id="KW-0812">Transmembrane</keyword>
<reference evidence="11 12" key="2">
    <citation type="journal article" date="2012" name="Stand. Genomic Sci.">
        <title>Genome sequence of the moderately thermophilic, amino-acid-degrading and sulfur-reducing bacterium Thermovirga lienii type strain (Cas60314(T)).</title>
        <authorList>
            <person name="Goker M."/>
            <person name="Saunders E."/>
            <person name="Lapidus A."/>
            <person name="Nolan M."/>
            <person name="Lucas S."/>
            <person name="Hammon N."/>
            <person name="Deshpande S."/>
            <person name="Cheng J.F."/>
            <person name="Han C."/>
            <person name="Tapia R."/>
            <person name="Goodwin L.A."/>
            <person name="Pitluck S."/>
            <person name="Liolios K."/>
            <person name="Mavromatis K."/>
            <person name="Pagani I."/>
            <person name="Ivanova N."/>
            <person name="Mikhailova N."/>
            <person name="Pati A."/>
            <person name="Chen A."/>
            <person name="Palaniappan K."/>
            <person name="Land M."/>
            <person name="Chang Y.J."/>
            <person name="Jeffries C.D."/>
            <person name="Brambilla E.M."/>
            <person name="Rohde M."/>
            <person name="Spring S."/>
            <person name="Detter J.C."/>
            <person name="Woyke T."/>
            <person name="Bristow J."/>
            <person name="Eisen J.A."/>
            <person name="Markowitz V."/>
            <person name="Hugenholtz P."/>
            <person name="Kyrpides N.C."/>
            <person name="Klenk H.P."/>
        </authorList>
    </citation>
    <scope>NUCLEOTIDE SEQUENCE [LARGE SCALE GENOMIC DNA]</scope>
    <source>
        <strain evidence="12">ATCC BAA-1197 / DSM 17291 / Cas60314</strain>
    </source>
</reference>
<dbReference type="STRING" id="580340.Tlie_1387"/>
<evidence type="ECO:0000313" key="12">
    <source>
        <dbReference type="Proteomes" id="UP000005868"/>
    </source>
</evidence>
<dbReference type="InterPro" id="IPR011066">
    <property type="entry name" value="MscS_channel_C_sf"/>
</dbReference>
<dbReference type="InterPro" id="IPR010920">
    <property type="entry name" value="LSM_dom_sf"/>
</dbReference>
<proteinExistence type="inferred from homology"/>
<dbReference type="InterPro" id="IPR049142">
    <property type="entry name" value="MS_channel_1st"/>
</dbReference>
<dbReference type="Gene3D" id="2.30.30.60">
    <property type="match status" value="1"/>
</dbReference>
<keyword evidence="5 7" id="KW-1133">Transmembrane helix</keyword>
<dbReference type="Proteomes" id="UP000005868">
    <property type="component" value="Chromosome"/>
</dbReference>